<reference evidence="16" key="1">
    <citation type="submission" date="2016-06" db="EMBL/GenBank/DDBJ databases">
        <title>Parallel loss of symbiosis genes in relatives of nitrogen-fixing non-legume Parasponia.</title>
        <authorList>
            <person name="Van Velzen R."/>
            <person name="Holmer R."/>
            <person name="Bu F."/>
            <person name="Rutten L."/>
            <person name="Van Zeijl A."/>
            <person name="Liu W."/>
            <person name="Santuari L."/>
            <person name="Cao Q."/>
            <person name="Sharma T."/>
            <person name="Shen D."/>
            <person name="Roswanjaya Y."/>
            <person name="Wardhani T."/>
            <person name="Kalhor M.S."/>
            <person name="Jansen J."/>
            <person name="Van den Hoogen J."/>
            <person name="Gungor B."/>
            <person name="Hartog M."/>
            <person name="Hontelez J."/>
            <person name="Verver J."/>
            <person name="Yang W.-C."/>
            <person name="Schijlen E."/>
            <person name="Repin R."/>
            <person name="Schilthuizen M."/>
            <person name="Schranz E."/>
            <person name="Heidstra R."/>
            <person name="Miyata K."/>
            <person name="Fedorova E."/>
            <person name="Kohlen W."/>
            <person name="Bisseling T."/>
            <person name="Smit S."/>
            <person name="Geurts R."/>
        </authorList>
    </citation>
    <scope>NUCLEOTIDE SEQUENCE [LARGE SCALE GENOMIC DNA]</scope>
    <source>
        <strain evidence="16">cv. WU1-14</strain>
    </source>
</reference>
<feature type="domain" description="Protein kinase" evidence="14">
    <location>
        <begin position="78"/>
        <end position="365"/>
    </location>
</feature>
<dbReference type="InterPro" id="IPR001245">
    <property type="entry name" value="Ser-Thr/Tyr_kinase_cat_dom"/>
</dbReference>
<dbReference type="PANTHER" id="PTHR48006:SF47">
    <property type="entry name" value="PHYTOSULFOKINE RECEPTOR 2-LIKE"/>
    <property type="match status" value="1"/>
</dbReference>
<keyword evidence="4" id="KW-1003">Cell membrane</keyword>
<evidence type="ECO:0000256" key="3">
    <source>
        <dbReference type="ARBA" id="ARBA00010217"/>
    </source>
</evidence>
<dbReference type="SUPFAM" id="SSF56112">
    <property type="entry name" value="Protein kinase-like (PK-like)"/>
    <property type="match status" value="1"/>
</dbReference>
<gene>
    <name evidence="15" type="ORF">PanWU01x14_207670</name>
</gene>
<dbReference type="CDD" id="cd14066">
    <property type="entry name" value="STKc_IRAK"/>
    <property type="match status" value="1"/>
</dbReference>
<keyword evidence="15" id="KW-0808">Transferase</keyword>
<dbReference type="FunFam" id="1.10.510.10:FF:000240">
    <property type="entry name" value="Lectin-domain containing receptor kinase A4.3"/>
    <property type="match status" value="1"/>
</dbReference>
<keyword evidence="9 13" id="KW-1133">Transmembrane helix</keyword>
<dbReference type="InterPro" id="IPR008271">
    <property type="entry name" value="Ser/Thr_kinase_AS"/>
</dbReference>
<dbReference type="Gene3D" id="1.10.510.10">
    <property type="entry name" value="Transferase(Phosphotransferase) domain 1"/>
    <property type="match status" value="1"/>
</dbReference>
<evidence type="ECO:0000313" key="16">
    <source>
        <dbReference type="Proteomes" id="UP000237105"/>
    </source>
</evidence>
<keyword evidence="5 13" id="KW-0812">Transmembrane</keyword>
<sequence>MDPTVEAILACVAVVIIAATIISAVVLKICKVLKRVPNHPTPTSVPNPGLTSVDESSSFHPSLQIISMSEILAATKNFSPDQIIGDSRFGFVYKAELSNGLKLAIKKLHPDAFQGFMEFRSELEILGKLRHRNIAHVLGYCVSGADRILIFELFENGDLNLNLHDLWSSSERNYMSHARFPLSWETRQKIVKGVANGLAYIHGLDKPIIHRDIKSSNVLLDSDFEARISDFGLARTIDYRHSHVSTQAAGTAGYLAPEYEEAIAVATVKGDVYSFGILMLEVATGKRPDLPVDLNGESMSFIEWARDMVAQNQEREILDPIIWVWGRRNQLREANIKEYFRIALMCANDSLKKRPAMRDVVELLA</sequence>
<accession>A0A2P5BV41</accession>
<comment type="similarity">
    <text evidence="3">In the C-terminal section; belongs to the protein kinase superfamily. Ser/Thr protein kinase family.</text>
</comment>
<evidence type="ECO:0000256" key="4">
    <source>
        <dbReference type="ARBA" id="ARBA00022475"/>
    </source>
</evidence>
<keyword evidence="10 13" id="KW-0472">Membrane</keyword>
<keyword evidence="15" id="KW-0418">Kinase</keyword>
<feature type="transmembrane region" description="Helical" evidence="13">
    <location>
        <begin position="6"/>
        <end position="27"/>
    </location>
</feature>
<evidence type="ECO:0000256" key="13">
    <source>
        <dbReference type="SAM" id="Phobius"/>
    </source>
</evidence>
<dbReference type="Proteomes" id="UP000237105">
    <property type="component" value="Unassembled WGS sequence"/>
</dbReference>
<dbReference type="STRING" id="3476.A0A2P5BV41"/>
<organism evidence="15 16">
    <name type="scientific">Parasponia andersonii</name>
    <name type="common">Sponia andersonii</name>
    <dbReference type="NCBI Taxonomy" id="3476"/>
    <lineage>
        <taxon>Eukaryota</taxon>
        <taxon>Viridiplantae</taxon>
        <taxon>Streptophyta</taxon>
        <taxon>Embryophyta</taxon>
        <taxon>Tracheophyta</taxon>
        <taxon>Spermatophyta</taxon>
        <taxon>Magnoliopsida</taxon>
        <taxon>eudicotyledons</taxon>
        <taxon>Gunneridae</taxon>
        <taxon>Pentapetalae</taxon>
        <taxon>rosids</taxon>
        <taxon>fabids</taxon>
        <taxon>Rosales</taxon>
        <taxon>Cannabaceae</taxon>
        <taxon>Parasponia</taxon>
    </lineage>
</organism>
<dbReference type="InterPro" id="IPR051824">
    <property type="entry name" value="LRR_Rcpt-Like_S/T_Kinase"/>
</dbReference>
<dbReference type="GO" id="GO:0002229">
    <property type="term" value="P:defense response to oomycetes"/>
    <property type="evidence" value="ECO:0007669"/>
    <property type="project" value="UniProtKB-ARBA"/>
</dbReference>
<name>A0A2P5BV41_PARAD</name>
<dbReference type="Pfam" id="PF07714">
    <property type="entry name" value="PK_Tyr_Ser-Thr"/>
    <property type="match status" value="1"/>
</dbReference>
<keyword evidence="6" id="KW-0732">Signal</keyword>
<dbReference type="SMART" id="SM00220">
    <property type="entry name" value="S_TKc"/>
    <property type="match status" value="1"/>
</dbReference>
<dbReference type="InterPro" id="IPR011009">
    <property type="entry name" value="Kinase-like_dom_sf"/>
</dbReference>
<evidence type="ECO:0000313" key="15">
    <source>
        <dbReference type="EMBL" id="PON52657.1"/>
    </source>
</evidence>
<keyword evidence="15" id="KW-0723">Serine/threonine-protein kinase</keyword>
<dbReference type="PANTHER" id="PTHR48006">
    <property type="entry name" value="LEUCINE-RICH REPEAT-CONTAINING PROTEIN DDB_G0281931-RELATED"/>
    <property type="match status" value="1"/>
</dbReference>
<evidence type="ECO:0000256" key="8">
    <source>
        <dbReference type="ARBA" id="ARBA00022840"/>
    </source>
</evidence>
<proteinExistence type="inferred from homology"/>
<dbReference type="OrthoDB" id="4062651at2759"/>
<comment type="subcellular location">
    <subcellularLocation>
        <location evidence="1">Cell membrane</location>
        <topology evidence="1">Single-pass type I membrane protein</topology>
    </subcellularLocation>
</comment>
<protein>
    <submittedName>
        <fullName evidence="15">Serine/threonine protein kinase</fullName>
    </submittedName>
</protein>
<dbReference type="GO" id="GO:0005886">
    <property type="term" value="C:plasma membrane"/>
    <property type="evidence" value="ECO:0007669"/>
    <property type="project" value="UniProtKB-SubCell"/>
</dbReference>
<evidence type="ECO:0000256" key="12">
    <source>
        <dbReference type="ARBA" id="ARBA00023180"/>
    </source>
</evidence>
<evidence type="ECO:0000256" key="5">
    <source>
        <dbReference type="ARBA" id="ARBA00022692"/>
    </source>
</evidence>
<dbReference type="Gene3D" id="3.30.200.20">
    <property type="entry name" value="Phosphorylase Kinase, domain 1"/>
    <property type="match status" value="1"/>
</dbReference>
<comment type="similarity">
    <text evidence="2">In the N-terminal section; belongs to the leguminous lectin family.</text>
</comment>
<dbReference type="PROSITE" id="PS50011">
    <property type="entry name" value="PROTEIN_KINASE_DOM"/>
    <property type="match status" value="1"/>
</dbReference>
<keyword evidence="12" id="KW-0325">Glycoprotein</keyword>
<evidence type="ECO:0000256" key="11">
    <source>
        <dbReference type="ARBA" id="ARBA00023170"/>
    </source>
</evidence>
<dbReference type="AlphaFoldDB" id="A0A2P5BV41"/>
<evidence type="ECO:0000256" key="10">
    <source>
        <dbReference type="ARBA" id="ARBA00023136"/>
    </source>
</evidence>
<keyword evidence="8" id="KW-0067">ATP-binding</keyword>
<keyword evidence="7" id="KW-0547">Nucleotide-binding</keyword>
<evidence type="ECO:0000256" key="2">
    <source>
        <dbReference type="ARBA" id="ARBA00008536"/>
    </source>
</evidence>
<keyword evidence="16" id="KW-1185">Reference proteome</keyword>
<evidence type="ECO:0000259" key="14">
    <source>
        <dbReference type="PROSITE" id="PS50011"/>
    </source>
</evidence>
<evidence type="ECO:0000256" key="6">
    <source>
        <dbReference type="ARBA" id="ARBA00022729"/>
    </source>
</evidence>
<evidence type="ECO:0000256" key="9">
    <source>
        <dbReference type="ARBA" id="ARBA00022989"/>
    </source>
</evidence>
<dbReference type="GO" id="GO:0005524">
    <property type="term" value="F:ATP binding"/>
    <property type="evidence" value="ECO:0007669"/>
    <property type="project" value="UniProtKB-KW"/>
</dbReference>
<dbReference type="PROSITE" id="PS00108">
    <property type="entry name" value="PROTEIN_KINASE_ST"/>
    <property type="match status" value="1"/>
</dbReference>
<evidence type="ECO:0000256" key="1">
    <source>
        <dbReference type="ARBA" id="ARBA00004251"/>
    </source>
</evidence>
<keyword evidence="11" id="KW-0675">Receptor</keyword>
<dbReference type="GO" id="GO:0004674">
    <property type="term" value="F:protein serine/threonine kinase activity"/>
    <property type="evidence" value="ECO:0007669"/>
    <property type="project" value="UniProtKB-KW"/>
</dbReference>
<dbReference type="EMBL" id="JXTB01000216">
    <property type="protein sequence ID" value="PON52657.1"/>
    <property type="molecule type" value="Genomic_DNA"/>
</dbReference>
<dbReference type="FunFam" id="3.30.200.20:FF:000745">
    <property type="entry name" value="Phytosulfokine receptor 2"/>
    <property type="match status" value="1"/>
</dbReference>
<comment type="caution">
    <text evidence="15">The sequence shown here is derived from an EMBL/GenBank/DDBJ whole genome shotgun (WGS) entry which is preliminary data.</text>
</comment>
<evidence type="ECO:0000256" key="7">
    <source>
        <dbReference type="ARBA" id="ARBA00022741"/>
    </source>
</evidence>
<dbReference type="InterPro" id="IPR000719">
    <property type="entry name" value="Prot_kinase_dom"/>
</dbReference>